<dbReference type="GO" id="GO:0000981">
    <property type="term" value="F:DNA-binding transcription factor activity, RNA polymerase II-specific"/>
    <property type="evidence" value="ECO:0007669"/>
    <property type="project" value="TreeGrafter"/>
</dbReference>
<dbReference type="GO" id="GO:0090575">
    <property type="term" value="C:RNA polymerase II transcription regulator complex"/>
    <property type="evidence" value="ECO:0007669"/>
    <property type="project" value="TreeGrafter"/>
</dbReference>
<dbReference type="OMA" id="ECASTRV"/>
<comment type="subcellular location">
    <subcellularLocation>
        <location evidence="1">Nucleus</location>
    </subcellularLocation>
</comment>
<protein>
    <recommendedName>
        <fullName evidence="5">BHLH domain-containing protein</fullName>
    </recommendedName>
</protein>
<dbReference type="InterPro" id="IPR015660">
    <property type="entry name" value="MASH1/Ascl1a-like"/>
</dbReference>
<dbReference type="Pfam" id="PF00010">
    <property type="entry name" value="HLH"/>
    <property type="match status" value="1"/>
</dbReference>
<keyword evidence="3" id="KW-0804">Transcription</keyword>
<dbReference type="PANTHER" id="PTHR13935">
    <property type="entry name" value="ACHAETE-SCUTE TRANSCRIPTION FACTOR-RELATED"/>
    <property type="match status" value="1"/>
</dbReference>
<evidence type="ECO:0000256" key="4">
    <source>
        <dbReference type="ARBA" id="ARBA00023242"/>
    </source>
</evidence>
<dbReference type="PROSITE" id="PS50888">
    <property type="entry name" value="BHLH"/>
    <property type="match status" value="1"/>
</dbReference>
<dbReference type="Proteomes" id="UP000029120">
    <property type="component" value="Chromosome 8"/>
</dbReference>
<feature type="domain" description="BHLH" evidence="5">
    <location>
        <begin position="1"/>
        <end position="37"/>
    </location>
</feature>
<keyword evidence="7" id="KW-1185">Reference proteome</keyword>
<dbReference type="GO" id="GO:0000977">
    <property type="term" value="F:RNA polymerase II transcription regulatory region sequence-specific DNA binding"/>
    <property type="evidence" value="ECO:0007669"/>
    <property type="project" value="TreeGrafter"/>
</dbReference>
<dbReference type="AlphaFoldDB" id="A0A087GA85"/>
<dbReference type="Gene3D" id="4.10.280.10">
    <property type="entry name" value="Helix-loop-helix DNA-binding domain"/>
    <property type="match status" value="1"/>
</dbReference>
<evidence type="ECO:0000256" key="3">
    <source>
        <dbReference type="ARBA" id="ARBA00023163"/>
    </source>
</evidence>
<proteinExistence type="predicted"/>
<dbReference type="InterPro" id="IPR011598">
    <property type="entry name" value="bHLH_dom"/>
</dbReference>
<gene>
    <name evidence="6" type="ordered locus">AALP_Aa8g293300</name>
</gene>
<dbReference type="SUPFAM" id="SSF47459">
    <property type="entry name" value="HLH, helix-loop-helix DNA-binding domain"/>
    <property type="match status" value="1"/>
</dbReference>
<dbReference type="InterPro" id="IPR036638">
    <property type="entry name" value="HLH_DNA-bd_sf"/>
</dbReference>
<evidence type="ECO:0000313" key="6">
    <source>
        <dbReference type="EMBL" id="KFK26787.1"/>
    </source>
</evidence>
<evidence type="ECO:0000256" key="2">
    <source>
        <dbReference type="ARBA" id="ARBA00023015"/>
    </source>
</evidence>
<keyword evidence="4" id="KW-0539">Nucleus</keyword>
<accession>A0A087GA85</accession>
<sequence>MASLYASLRSLLPLHFIQGKRSTSDQVNEAVNYIKYLQRKNKELSSRRDELMLLSRGSFLNDCKDDMKMMNNHVVVRQCLVGVEIVFSSRCCNGQPRLSSVLQVLSENALCLVNSISSIVDDRLIYTIHAEVSNMALVDLAELEERLIRMK</sequence>
<dbReference type="OrthoDB" id="1935281at2759"/>
<evidence type="ECO:0000259" key="5">
    <source>
        <dbReference type="PROSITE" id="PS50888"/>
    </source>
</evidence>
<reference evidence="7" key="1">
    <citation type="journal article" date="2015" name="Nat. Plants">
        <title>Genome expansion of Arabis alpina linked with retrotransposition and reduced symmetric DNA methylation.</title>
        <authorList>
            <person name="Willing E.M."/>
            <person name="Rawat V."/>
            <person name="Mandakova T."/>
            <person name="Maumus F."/>
            <person name="James G.V."/>
            <person name="Nordstroem K.J."/>
            <person name="Becker C."/>
            <person name="Warthmann N."/>
            <person name="Chica C."/>
            <person name="Szarzynska B."/>
            <person name="Zytnicki M."/>
            <person name="Albani M.C."/>
            <person name="Kiefer C."/>
            <person name="Bergonzi S."/>
            <person name="Castaings L."/>
            <person name="Mateos J.L."/>
            <person name="Berns M.C."/>
            <person name="Bujdoso N."/>
            <person name="Piofczyk T."/>
            <person name="de Lorenzo L."/>
            <person name="Barrero-Sicilia C."/>
            <person name="Mateos I."/>
            <person name="Piednoel M."/>
            <person name="Hagmann J."/>
            <person name="Chen-Min-Tao R."/>
            <person name="Iglesias-Fernandez R."/>
            <person name="Schuster S.C."/>
            <person name="Alonso-Blanco C."/>
            <person name="Roudier F."/>
            <person name="Carbonero P."/>
            <person name="Paz-Ares J."/>
            <person name="Davis S.J."/>
            <person name="Pecinka A."/>
            <person name="Quesneville H."/>
            <person name="Colot V."/>
            <person name="Lysak M.A."/>
            <person name="Weigel D."/>
            <person name="Coupland G."/>
            <person name="Schneeberger K."/>
        </authorList>
    </citation>
    <scope>NUCLEOTIDE SEQUENCE [LARGE SCALE GENOMIC DNA]</scope>
    <source>
        <strain evidence="7">cv. Pajares</strain>
    </source>
</reference>
<dbReference type="PANTHER" id="PTHR13935:SF130">
    <property type="entry name" value="TRANSCRIPTION FACTOR BHLH36"/>
    <property type="match status" value="1"/>
</dbReference>
<dbReference type="GO" id="GO:0046983">
    <property type="term" value="F:protein dimerization activity"/>
    <property type="evidence" value="ECO:0007669"/>
    <property type="project" value="InterPro"/>
</dbReference>
<dbReference type="eggNOG" id="ENOG502S1BU">
    <property type="taxonomic scope" value="Eukaryota"/>
</dbReference>
<dbReference type="Gramene" id="KFK26787">
    <property type="protein sequence ID" value="KFK26787"/>
    <property type="gene ID" value="AALP_AA8G293300"/>
</dbReference>
<evidence type="ECO:0000313" key="7">
    <source>
        <dbReference type="Proteomes" id="UP000029120"/>
    </source>
</evidence>
<keyword evidence="2" id="KW-0805">Transcription regulation</keyword>
<dbReference type="CDD" id="cd18914">
    <property type="entry name" value="bHLH_AtORG2_like"/>
    <property type="match status" value="1"/>
</dbReference>
<name>A0A087GA85_ARAAL</name>
<evidence type="ECO:0000256" key="1">
    <source>
        <dbReference type="ARBA" id="ARBA00004123"/>
    </source>
</evidence>
<dbReference type="EMBL" id="CM002876">
    <property type="protein sequence ID" value="KFK26787.1"/>
    <property type="molecule type" value="Genomic_DNA"/>
</dbReference>
<organism evidence="6 7">
    <name type="scientific">Arabis alpina</name>
    <name type="common">Alpine rock-cress</name>
    <dbReference type="NCBI Taxonomy" id="50452"/>
    <lineage>
        <taxon>Eukaryota</taxon>
        <taxon>Viridiplantae</taxon>
        <taxon>Streptophyta</taxon>
        <taxon>Embryophyta</taxon>
        <taxon>Tracheophyta</taxon>
        <taxon>Spermatophyta</taxon>
        <taxon>Magnoliopsida</taxon>
        <taxon>eudicotyledons</taxon>
        <taxon>Gunneridae</taxon>
        <taxon>Pentapetalae</taxon>
        <taxon>rosids</taxon>
        <taxon>malvids</taxon>
        <taxon>Brassicales</taxon>
        <taxon>Brassicaceae</taxon>
        <taxon>Arabideae</taxon>
        <taxon>Arabis</taxon>
    </lineage>
</organism>